<accession>A0A922KZK0</accession>
<comment type="caution">
    <text evidence="2">The sequence shown here is derived from an EMBL/GenBank/DDBJ whole genome shotgun (WGS) entry which is preliminary data.</text>
</comment>
<proteinExistence type="predicted"/>
<keyword evidence="1" id="KW-0812">Transmembrane</keyword>
<evidence type="ECO:0000313" key="3">
    <source>
        <dbReference type="Proteomes" id="UP000790347"/>
    </source>
</evidence>
<keyword evidence="1" id="KW-0472">Membrane</keyword>
<organism evidence="2 3">
    <name type="scientific">Dermatophagoides farinae</name>
    <name type="common">American house dust mite</name>
    <dbReference type="NCBI Taxonomy" id="6954"/>
    <lineage>
        <taxon>Eukaryota</taxon>
        <taxon>Metazoa</taxon>
        <taxon>Ecdysozoa</taxon>
        <taxon>Arthropoda</taxon>
        <taxon>Chelicerata</taxon>
        <taxon>Arachnida</taxon>
        <taxon>Acari</taxon>
        <taxon>Acariformes</taxon>
        <taxon>Sarcoptiformes</taxon>
        <taxon>Astigmata</taxon>
        <taxon>Psoroptidia</taxon>
        <taxon>Analgoidea</taxon>
        <taxon>Pyroglyphidae</taxon>
        <taxon>Dermatophagoidinae</taxon>
        <taxon>Dermatophagoides</taxon>
    </lineage>
</organism>
<dbReference type="AlphaFoldDB" id="A0A922KZK0"/>
<evidence type="ECO:0000256" key="1">
    <source>
        <dbReference type="SAM" id="Phobius"/>
    </source>
</evidence>
<reference evidence="2" key="2">
    <citation type="journal article" date="2022" name="Res Sq">
        <title>Comparative Genomics Reveals Insights into the Divergent Evolution of Astigmatic Mites and Household Pest Adaptations.</title>
        <authorList>
            <person name="Xiong Q."/>
            <person name="Wan A.T.-Y."/>
            <person name="Liu X.-Y."/>
            <person name="Fung C.S.-H."/>
            <person name="Xiao X."/>
            <person name="Malainual N."/>
            <person name="Hou J."/>
            <person name="Wang L."/>
            <person name="Wang M."/>
            <person name="Yang K."/>
            <person name="Cui Y."/>
            <person name="Leung E."/>
            <person name="Nong W."/>
            <person name="Shin S.-K."/>
            <person name="Au S."/>
            <person name="Jeong K.Y."/>
            <person name="Chew F.T."/>
            <person name="Hui J."/>
            <person name="Leung T.F."/>
            <person name="Tungtrongchitr A."/>
            <person name="Zhong N."/>
            <person name="Liu Z."/>
            <person name="Tsui S."/>
        </authorList>
    </citation>
    <scope>NUCLEOTIDE SEQUENCE</scope>
    <source>
        <strain evidence="2">Derf</strain>
        <tissue evidence="2">Whole organism</tissue>
    </source>
</reference>
<evidence type="ECO:0008006" key="4">
    <source>
        <dbReference type="Google" id="ProtNLM"/>
    </source>
</evidence>
<feature type="transmembrane region" description="Helical" evidence="1">
    <location>
        <begin position="111"/>
        <end position="131"/>
    </location>
</feature>
<keyword evidence="1" id="KW-1133">Transmembrane helix</keyword>
<gene>
    <name evidence="2" type="ORF">DERF_014800</name>
</gene>
<protein>
    <recommendedName>
        <fullName evidence="4">Transmembrane protein</fullName>
    </recommendedName>
</protein>
<name>A0A922KZK0_DERFA</name>
<dbReference type="EMBL" id="ASGP02000008">
    <property type="protein sequence ID" value="KAH9494084.1"/>
    <property type="molecule type" value="Genomic_DNA"/>
</dbReference>
<dbReference type="Proteomes" id="UP000790347">
    <property type="component" value="Unassembled WGS sequence"/>
</dbReference>
<evidence type="ECO:0000313" key="2">
    <source>
        <dbReference type="EMBL" id="KAH9494084.1"/>
    </source>
</evidence>
<sequence length="183" mass="19777">MVPDETFLAVAIIGFETIPLVPEKLFVFFIFLAAGCLEPTTELLEASLGFVSLESLINSSSSSLNLEVGACPMTIGICDCCCCEYIIVGICCWSVVCGGKWSIGPCVDICLVITLIGLILVSIGLIEVVVIREWVSGSIIGCEPAVTTVTTDEFEQVDMYEVMWMPKPRQSKARSYIMTIATA</sequence>
<reference evidence="2" key="1">
    <citation type="submission" date="2013-05" db="EMBL/GenBank/DDBJ databases">
        <authorList>
            <person name="Yim A.K.Y."/>
            <person name="Chan T.F."/>
            <person name="Ji K.M."/>
            <person name="Liu X.Y."/>
            <person name="Zhou J.W."/>
            <person name="Li R.Q."/>
            <person name="Yang K.Y."/>
            <person name="Li J."/>
            <person name="Li M."/>
            <person name="Law P.T.W."/>
            <person name="Wu Y.L."/>
            <person name="Cai Z.L."/>
            <person name="Qin H."/>
            <person name="Bao Y."/>
            <person name="Leung R.K.K."/>
            <person name="Ng P.K.S."/>
            <person name="Zou J."/>
            <person name="Zhong X.J."/>
            <person name="Ran P.X."/>
            <person name="Zhong N.S."/>
            <person name="Liu Z.G."/>
            <person name="Tsui S.K.W."/>
        </authorList>
    </citation>
    <scope>NUCLEOTIDE SEQUENCE</scope>
    <source>
        <strain evidence="2">Derf</strain>
        <tissue evidence="2">Whole organism</tissue>
    </source>
</reference>
<keyword evidence="3" id="KW-1185">Reference proteome</keyword>